<comment type="caution">
    <text evidence="2">The sequence shown here is derived from an EMBL/GenBank/DDBJ whole genome shotgun (WGS) entry which is preliminary data.</text>
</comment>
<feature type="compositionally biased region" description="Basic residues" evidence="1">
    <location>
        <begin position="8"/>
        <end position="25"/>
    </location>
</feature>
<dbReference type="EMBL" id="VSRR010074144">
    <property type="protein sequence ID" value="MPC87326.1"/>
    <property type="molecule type" value="Genomic_DNA"/>
</dbReference>
<sequence>MPSWTRTRPPRRTPTLKRASPRGRHCCSSAGRAWSSSTRRRRAGAPPPGVRSVTSMVTKKRFGSR</sequence>
<protein>
    <submittedName>
        <fullName evidence="2">Uncharacterized protein</fullName>
    </submittedName>
</protein>
<dbReference type="AlphaFoldDB" id="A0A5B7J050"/>
<gene>
    <name evidence="2" type="ORF">E2C01_082185</name>
</gene>
<proteinExistence type="predicted"/>
<reference evidence="2 3" key="1">
    <citation type="submission" date="2019-05" db="EMBL/GenBank/DDBJ databases">
        <title>Another draft genome of Portunus trituberculatus and its Hox gene families provides insights of decapod evolution.</title>
        <authorList>
            <person name="Jeong J.-H."/>
            <person name="Song I."/>
            <person name="Kim S."/>
            <person name="Choi T."/>
            <person name="Kim D."/>
            <person name="Ryu S."/>
            <person name="Kim W."/>
        </authorList>
    </citation>
    <scope>NUCLEOTIDE SEQUENCE [LARGE SCALE GENOMIC DNA]</scope>
    <source>
        <tissue evidence="2">Muscle</tissue>
    </source>
</reference>
<evidence type="ECO:0000256" key="1">
    <source>
        <dbReference type="SAM" id="MobiDB-lite"/>
    </source>
</evidence>
<evidence type="ECO:0000313" key="2">
    <source>
        <dbReference type="EMBL" id="MPC87326.1"/>
    </source>
</evidence>
<accession>A0A5B7J050</accession>
<feature type="region of interest" description="Disordered" evidence="1">
    <location>
        <begin position="1"/>
        <end position="65"/>
    </location>
</feature>
<evidence type="ECO:0000313" key="3">
    <source>
        <dbReference type="Proteomes" id="UP000324222"/>
    </source>
</evidence>
<name>A0A5B7J050_PORTR</name>
<feature type="compositionally biased region" description="Low complexity" evidence="1">
    <location>
        <begin position="28"/>
        <end position="37"/>
    </location>
</feature>
<keyword evidence="3" id="KW-1185">Reference proteome</keyword>
<organism evidence="2 3">
    <name type="scientific">Portunus trituberculatus</name>
    <name type="common">Swimming crab</name>
    <name type="synonym">Neptunus trituberculatus</name>
    <dbReference type="NCBI Taxonomy" id="210409"/>
    <lineage>
        <taxon>Eukaryota</taxon>
        <taxon>Metazoa</taxon>
        <taxon>Ecdysozoa</taxon>
        <taxon>Arthropoda</taxon>
        <taxon>Crustacea</taxon>
        <taxon>Multicrustacea</taxon>
        <taxon>Malacostraca</taxon>
        <taxon>Eumalacostraca</taxon>
        <taxon>Eucarida</taxon>
        <taxon>Decapoda</taxon>
        <taxon>Pleocyemata</taxon>
        <taxon>Brachyura</taxon>
        <taxon>Eubrachyura</taxon>
        <taxon>Portunoidea</taxon>
        <taxon>Portunidae</taxon>
        <taxon>Portuninae</taxon>
        <taxon>Portunus</taxon>
    </lineage>
</organism>
<dbReference type="Proteomes" id="UP000324222">
    <property type="component" value="Unassembled WGS sequence"/>
</dbReference>